<organism evidence="9 10">
    <name type="scientific">Caulobacter segnis</name>
    <dbReference type="NCBI Taxonomy" id="88688"/>
    <lineage>
        <taxon>Bacteria</taxon>
        <taxon>Pseudomonadati</taxon>
        <taxon>Pseudomonadota</taxon>
        <taxon>Alphaproteobacteria</taxon>
        <taxon>Caulobacterales</taxon>
        <taxon>Caulobacteraceae</taxon>
        <taxon>Caulobacter</taxon>
    </lineage>
</organism>
<dbReference type="Gene3D" id="3.50.50.60">
    <property type="entry name" value="FAD/NAD(P)-binding domain"/>
    <property type="match status" value="1"/>
</dbReference>
<dbReference type="PANTHER" id="PTHR23023">
    <property type="entry name" value="DIMETHYLANILINE MONOOXYGENASE"/>
    <property type="match status" value="1"/>
</dbReference>
<keyword evidence="3" id="KW-0274">FAD</keyword>
<gene>
    <name evidence="9" type="ORF">B7G68_18390</name>
</gene>
<dbReference type="EC" id="1.14.13.148" evidence="6"/>
<accession>A0ABN5IX47</accession>
<evidence type="ECO:0000256" key="4">
    <source>
        <dbReference type="ARBA" id="ARBA00022857"/>
    </source>
</evidence>
<dbReference type="InterPro" id="IPR036188">
    <property type="entry name" value="FAD/NAD-bd_sf"/>
</dbReference>
<evidence type="ECO:0000256" key="6">
    <source>
        <dbReference type="ARBA" id="ARBA00034528"/>
    </source>
</evidence>
<keyword evidence="2" id="KW-0285">Flavoprotein</keyword>
<evidence type="ECO:0000256" key="1">
    <source>
        <dbReference type="ARBA" id="ARBA00009183"/>
    </source>
</evidence>
<dbReference type="GO" id="GO:0004497">
    <property type="term" value="F:monooxygenase activity"/>
    <property type="evidence" value="ECO:0007669"/>
    <property type="project" value="UniProtKB-KW"/>
</dbReference>
<feature type="region of interest" description="Disordered" evidence="8">
    <location>
        <begin position="439"/>
        <end position="466"/>
    </location>
</feature>
<keyword evidence="9" id="KW-0503">Monooxygenase</keyword>
<dbReference type="Pfam" id="PF00743">
    <property type="entry name" value="FMO-like"/>
    <property type="match status" value="1"/>
</dbReference>
<keyword evidence="4" id="KW-0521">NADP</keyword>
<keyword evidence="10" id="KW-1185">Reference proteome</keyword>
<evidence type="ECO:0000256" key="7">
    <source>
        <dbReference type="ARBA" id="ARBA00035159"/>
    </source>
</evidence>
<comment type="similarity">
    <text evidence="1">Belongs to the FMO family.</text>
</comment>
<dbReference type="InterPro" id="IPR050346">
    <property type="entry name" value="FMO-like"/>
</dbReference>
<protein>
    <recommendedName>
        <fullName evidence="7">Trimethylamine monooxygenase</fullName>
        <ecNumber evidence="6">1.14.13.148</ecNumber>
    </recommendedName>
</protein>
<evidence type="ECO:0000256" key="3">
    <source>
        <dbReference type="ARBA" id="ARBA00022827"/>
    </source>
</evidence>
<dbReference type="InterPro" id="IPR000960">
    <property type="entry name" value="Flavin_mOase"/>
</dbReference>
<sequence length="466" mass="52026">MATGIPQARLPKACVIGAGCSGFTTIKRLKDHGIPYDCFEMSDEIGGTWYYKNPNGMSACYDSLHIDTSKWRLAFEDFPVPKDWPDFPHHAQLFQYFKDYVDHFGLRPTITFNTRVEKARRTADGLWAVTLSSGETRLYDALFVCNGHHWDPRVPEYPGEFDGPAFHAHAYSDPFDPVDMRGKNVVVVGMGNSAMDIASELSQRPIAKTLWVSARRGVWVFPKYLNGKPADKSALPAWVPRKLGLALSRSVLKKAIGRMEDYGLPKPDHEPLEAHPSVSGEFLTRAGCGDIKFKPAIKALEGKRVRFADDSVEDVDAIVFATGYKISFPFFDDPELLPDADHRFPLFKRMMKPGIDNLFFMGLAQPLPTLVNFAEQQAKLAAAYLDGQYAPPPRAEMEKIIARDEARHTGHFYESARHTIQVDFNVYCADLKKEIAKGEARARSQGGKLPVAARAEGKSETLLAPT</sequence>
<keyword evidence="5" id="KW-0560">Oxidoreductase</keyword>
<dbReference type="Proteomes" id="UP000240527">
    <property type="component" value="Chromosome"/>
</dbReference>
<proteinExistence type="inferred from homology"/>
<reference evidence="9 10" key="1">
    <citation type="journal article" date="2015" name="Biotechnol. Bioeng.">
        <title>Genome sequence and phenotypic characterization of Caulobacter segnis.</title>
        <authorList>
            <person name="Patel S."/>
            <person name="Fletcher B."/>
            <person name="Scott D.C."/>
            <person name="Ely B."/>
        </authorList>
    </citation>
    <scope>NUCLEOTIDE SEQUENCE [LARGE SCALE GENOMIC DNA]</scope>
    <source>
        <strain evidence="9 10">TK0059</strain>
    </source>
</reference>
<evidence type="ECO:0000256" key="2">
    <source>
        <dbReference type="ARBA" id="ARBA00022630"/>
    </source>
</evidence>
<dbReference type="PIRSF" id="PIRSF000332">
    <property type="entry name" value="FMO"/>
    <property type="match status" value="1"/>
</dbReference>
<evidence type="ECO:0000313" key="9">
    <source>
        <dbReference type="EMBL" id="AVQ03633.1"/>
    </source>
</evidence>
<evidence type="ECO:0000256" key="8">
    <source>
        <dbReference type="SAM" id="MobiDB-lite"/>
    </source>
</evidence>
<evidence type="ECO:0000313" key="10">
    <source>
        <dbReference type="Proteomes" id="UP000240527"/>
    </source>
</evidence>
<name>A0ABN5IX47_9CAUL</name>
<dbReference type="PRINTS" id="PR00370">
    <property type="entry name" value="FMOXYGENASE"/>
</dbReference>
<dbReference type="SUPFAM" id="SSF51905">
    <property type="entry name" value="FAD/NAD(P)-binding domain"/>
    <property type="match status" value="3"/>
</dbReference>
<dbReference type="InterPro" id="IPR020946">
    <property type="entry name" value="Flavin_mOase-like"/>
</dbReference>
<evidence type="ECO:0000256" key="5">
    <source>
        <dbReference type="ARBA" id="ARBA00023002"/>
    </source>
</evidence>
<dbReference type="RefSeq" id="WP_013080661.1">
    <property type="nucleotide sequence ID" value="NZ_CP027850.1"/>
</dbReference>
<dbReference type="EMBL" id="CP027850">
    <property type="protein sequence ID" value="AVQ03633.1"/>
    <property type="molecule type" value="Genomic_DNA"/>
</dbReference>